<evidence type="ECO:0000256" key="9">
    <source>
        <dbReference type="PROSITE-ProRule" id="PRU01373"/>
    </source>
</evidence>
<reference evidence="12" key="1">
    <citation type="submission" date="2020-12" db="EMBL/GenBank/DDBJ databases">
        <title>Bacterial taxonomy.</title>
        <authorList>
            <person name="Pan X."/>
        </authorList>
    </citation>
    <scope>NUCLEOTIDE SEQUENCE</scope>
    <source>
        <strain evidence="12">KCTC 52957</strain>
    </source>
</reference>
<feature type="signal peptide" evidence="10">
    <location>
        <begin position="1"/>
        <end position="16"/>
    </location>
</feature>
<proteinExistence type="inferred from homology"/>
<keyword evidence="13" id="KW-1185">Reference proteome</keyword>
<dbReference type="InterPro" id="IPR005490">
    <property type="entry name" value="LD_TPept_cat_dom"/>
</dbReference>
<keyword evidence="5" id="KW-0378">Hydrolase</keyword>
<evidence type="ECO:0000256" key="4">
    <source>
        <dbReference type="ARBA" id="ARBA00022679"/>
    </source>
</evidence>
<gene>
    <name evidence="12" type="ORF">ILP92_01550</name>
</gene>
<dbReference type="Gene3D" id="2.40.440.10">
    <property type="entry name" value="L,D-transpeptidase catalytic domain-like"/>
    <property type="match status" value="1"/>
</dbReference>
<keyword evidence="3" id="KW-0328">Glycosyltransferase</keyword>
<dbReference type="SUPFAM" id="SSF141523">
    <property type="entry name" value="L,D-transpeptidase catalytic domain-like"/>
    <property type="match status" value="1"/>
</dbReference>
<evidence type="ECO:0000256" key="3">
    <source>
        <dbReference type="ARBA" id="ARBA00022676"/>
    </source>
</evidence>
<evidence type="ECO:0000313" key="12">
    <source>
        <dbReference type="EMBL" id="MBJ3761436.1"/>
    </source>
</evidence>
<keyword evidence="10" id="KW-0732">Signal</keyword>
<feature type="active site" description="Proton donor/acceptor" evidence="9">
    <location>
        <position position="147"/>
    </location>
</feature>
<evidence type="ECO:0000256" key="8">
    <source>
        <dbReference type="ARBA" id="ARBA00023316"/>
    </source>
</evidence>
<evidence type="ECO:0000256" key="1">
    <source>
        <dbReference type="ARBA" id="ARBA00004752"/>
    </source>
</evidence>
<feature type="chain" id="PRO_5037780850" evidence="10">
    <location>
        <begin position="17"/>
        <end position="188"/>
    </location>
</feature>
<evidence type="ECO:0000256" key="10">
    <source>
        <dbReference type="SAM" id="SignalP"/>
    </source>
</evidence>
<dbReference type="PANTHER" id="PTHR30582">
    <property type="entry name" value="L,D-TRANSPEPTIDASE"/>
    <property type="match status" value="1"/>
</dbReference>
<dbReference type="PANTHER" id="PTHR30582:SF24">
    <property type="entry name" value="L,D-TRANSPEPTIDASE ERFK_SRFK-RELATED"/>
    <property type="match status" value="1"/>
</dbReference>
<sequence length="188" mass="20771">MTLTRRHFIASGLALAACPSAVLGHAGLPHTSRATMSARNVDIRPDVDVDTIHIFPGYFSLYHVRAPGRAREYHIAVGDEGRNLSGNTVIKRKEEWPRWTPTSNMIRREPEVYAEWAGGMPGGGDNPLGARALYLYRGGRDTLYRIHGTPQPWTIGQAVSSGCIRLTNSDVIELYPNVKLGTRVTSYL</sequence>
<comment type="pathway">
    <text evidence="1 9">Cell wall biogenesis; peptidoglycan biosynthesis.</text>
</comment>
<dbReference type="GO" id="GO:0016757">
    <property type="term" value="F:glycosyltransferase activity"/>
    <property type="evidence" value="ECO:0007669"/>
    <property type="project" value="UniProtKB-KW"/>
</dbReference>
<dbReference type="GO" id="GO:0005576">
    <property type="term" value="C:extracellular region"/>
    <property type="evidence" value="ECO:0007669"/>
    <property type="project" value="TreeGrafter"/>
</dbReference>
<evidence type="ECO:0000256" key="7">
    <source>
        <dbReference type="ARBA" id="ARBA00022984"/>
    </source>
</evidence>
<comment type="similarity">
    <text evidence="2">Belongs to the YkuD family.</text>
</comment>
<accession>A0A934I9A5</accession>
<keyword evidence="7 9" id="KW-0573">Peptidoglycan synthesis</keyword>
<evidence type="ECO:0000259" key="11">
    <source>
        <dbReference type="PROSITE" id="PS52029"/>
    </source>
</evidence>
<dbReference type="RefSeq" id="WP_198914601.1">
    <property type="nucleotide sequence ID" value="NZ_JAEKPD010000001.1"/>
</dbReference>
<evidence type="ECO:0000256" key="5">
    <source>
        <dbReference type="ARBA" id="ARBA00022801"/>
    </source>
</evidence>
<keyword evidence="8 9" id="KW-0961">Cell wall biogenesis/degradation</keyword>
<name>A0A934I9A5_9RHOB</name>
<dbReference type="AlphaFoldDB" id="A0A934I9A5"/>
<dbReference type="InterPro" id="IPR038063">
    <property type="entry name" value="Transpep_catalytic_dom"/>
</dbReference>
<organism evidence="12 13">
    <name type="scientific">Palleronia pontilimi</name>
    <dbReference type="NCBI Taxonomy" id="1964209"/>
    <lineage>
        <taxon>Bacteria</taxon>
        <taxon>Pseudomonadati</taxon>
        <taxon>Pseudomonadota</taxon>
        <taxon>Alphaproteobacteria</taxon>
        <taxon>Rhodobacterales</taxon>
        <taxon>Roseobacteraceae</taxon>
        <taxon>Palleronia</taxon>
    </lineage>
</organism>
<evidence type="ECO:0000256" key="2">
    <source>
        <dbReference type="ARBA" id="ARBA00005992"/>
    </source>
</evidence>
<feature type="domain" description="L,D-TPase catalytic" evidence="11">
    <location>
        <begin position="50"/>
        <end position="187"/>
    </location>
</feature>
<dbReference type="EMBL" id="JAEKPD010000001">
    <property type="protein sequence ID" value="MBJ3761436.1"/>
    <property type="molecule type" value="Genomic_DNA"/>
</dbReference>
<dbReference type="GO" id="GO:0018104">
    <property type="term" value="P:peptidoglycan-protein cross-linking"/>
    <property type="evidence" value="ECO:0007669"/>
    <property type="project" value="TreeGrafter"/>
</dbReference>
<dbReference type="GO" id="GO:0071972">
    <property type="term" value="F:peptidoglycan L,D-transpeptidase activity"/>
    <property type="evidence" value="ECO:0007669"/>
    <property type="project" value="TreeGrafter"/>
</dbReference>
<dbReference type="InterPro" id="IPR006311">
    <property type="entry name" value="TAT_signal"/>
</dbReference>
<dbReference type="InterPro" id="IPR050979">
    <property type="entry name" value="LD-transpeptidase"/>
</dbReference>
<dbReference type="CDD" id="cd16913">
    <property type="entry name" value="YkuD_like"/>
    <property type="match status" value="1"/>
</dbReference>
<dbReference type="Proteomes" id="UP000642488">
    <property type="component" value="Unassembled WGS sequence"/>
</dbReference>
<feature type="active site" description="Nucleophile" evidence="9">
    <location>
        <position position="163"/>
    </location>
</feature>
<dbReference type="PROSITE" id="PS51318">
    <property type="entry name" value="TAT"/>
    <property type="match status" value="1"/>
</dbReference>
<dbReference type="GO" id="GO:0071555">
    <property type="term" value="P:cell wall organization"/>
    <property type="evidence" value="ECO:0007669"/>
    <property type="project" value="UniProtKB-UniRule"/>
</dbReference>
<protein>
    <submittedName>
        <fullName evidence="12">L,D-transpeptidase</fullName>
    </submittedName>
</protein>
<keyword evidence="4" id="KW-0808">Transferase</keyword>
<dbReference type="GO" id="GO:0008360">
    <property type="term" value="P:regulation of cell shape"/>
    <property type="evidence" value="ECO:0007669"/>
    <property type="project" value="UniProtKB-UniRule"/>
</dbReference>
<keyword evidence="6 9" id="KW-0133">Cell shape</keyword>
<dbReference type="PROSITE" id="PS51257">
    <property type="entry name" value="PROKAR_LIPOPROTEIN"/>
    <property type="match status" value="1"/>
</dbReference>
<evidence type="ECO:0000256" key="6">
    <source>
        <dbReference type="ARBA" id="ARBA00022960"/>
    </source>
</evidence>
<dbReference type="Pfam" id="PF03734">
    <property type="entry name" value="YkuD"/>
    <property type="match status" value="1"/>
</dbReference>
<comment type="caution">
    <text evidence="12">The sequence shown here is derived from an EMBL/GenBank/DDBJ whole genome shotgun (WGS) entry which is preliminary data.</text>
</comment>
<dbReference type="PROSITE" id="PS52029">
    <property type="entry name" value="LD_TPASE"/>
    <property type="match status" value="1"/>
</dbReference>
<evidence type="ECO:0000313" key="13">
    <source>
        <dbReference type="Proteomes" id="UP000642488"/>
    </source>
</evidence>